<keyword evidence="2 6" id="KW-0812">Transmembrane</keyword>
<keyword evidence="4 6" id="KW-0472">Membrane</keyword>
<sequence length="408" mass="40228">MTFADEVKSAVTTRAALLVIGVLALQLLFIASYVGALHRPDPTDVAFGVVAPKQTSGQVVAQLDRLPGGPLDPRAVADEGEARRQIQNRDLDGALIVSPTGSTDTVLVASGGGTVLANTLVKIIKEADGPRGRTVRTVDVAPASPGDFNGLSSFYLVVGWCVGGYLCASILAISAGAKPANRQRAVIRTGVMALYSIAGGIGGAIIIGPILGALPGSFWALSGLGALIVFAVGMITLALEALTGIVGIGLAVLIVVIAGNPSAGGAFPLPMLPDFWRAIGPALPPGAGTWTARSIAYFRGNAVTGPLLVLSAWAVVGTILTLFLSMRRRDTDGGGMGDGGMGGRGTGGGDTGGRGMGSGGMGGGDTGGRGMGSGGMGGGGTGGRGMGGGDTGGTPPEAAPSGGSTRRG</sequence>
<evidence type="ECO:0000256" key="2">
    <source>
        <dbReference type="ARBA" id="ARBA00022692"/>
    </source>
</evidence>
<dbReference type="GO" id="GO:0016020">
    <property type="term" value="C:membrane"/>
    <property type="evidence" value="ECO:0007669"/>
    <property type="project" value="UniProtKB-SubCell"/>
</dbReference>
<keyword evidence="3 6" id="KW-1133">Transmembrane helix</keyword>
<feature type="compositionally biased region" description="Gly residues" evidence="5">
    <location>
        <begin position="333"/>
        <end position="392"/>
    </location>
</feature>
<feature type="transmembrane region" description="Helical" evidence="6">
    <location>
        <begin position="189"/>
        <end position="212"/>
    </location>
</feature>
<evidence type="ECO:0000256" key="1">
    <source>
        <dbReference type="ARBA" id="ARBA00004141"/>
    </source>
</evidence>
<evidence type="ECO:0000256" key="6">
    <source>
        <dbReference type="SAM" id="Phobius"/>
    </source>
</evidence>
<evidence type="ECO:0000313" key="7">
    <source>
        <dbReference type="EMBL" id="WTQ72734.1"/>
    </source>
</evidence>
<organism evidence="7">
    <name type="scientific">Streptomyces sp. NBC_00148</name>
    <dbReference type="NCBI Taxonomy" id="2903626"/>
    <lineage>
        <taxon>Bacteria</taxon>
        <taxon>Bacillati</taxon>
        <taxon>Actinomycetota</taxon>
        <taxon>Actinomycetes</taxon>
        <taxon>Kitasatosporales</taxon>
        <taxon>Streptomycetaceae</taxon>
        <taxon>Streptomyces</taxon>
    </lineage>
</organism>
<feature type="region of interest" description="Disordered" evidence="5">
    <location>
        <begin position="333"/>
        <end position="408"/>
    </location>
</feature>
<dbReference type="PANTHER" id="PTHR43077:SF10">
    <property type="entry name" value="TRANSPORT PERMEASE PROTEIN"/>
    <property type="match status" value="1"/>
</dbReference>
<dbReference type="InterPro" id="IPR051328">
    <property type="entry name" value="T7SS_ABC-Transporter"/>
</dbReference>
<protein>
    <submittedName>
        <fullName evidence="7">DUF3533 domain-containing protein</fullName>
    </submittedName>
</protein>
<accession>A0AAU1LNL8</accession>
<dbReference type="EMBL" id="CP108169">
    <property type="protein sequence ID" value="WTQ72734.1"/>
    <property type="molecule type" value="Genomic_DNA"/>
</dbReference>
<dbReference type="PANTHER" id="PTHR43077">
    <property type="entry name" value="TRANSPORT PERMEASE YVFS-RELATED"/>
    <property type="match status" value="1"/>
</dbReference>
<feature type="transmembrane region" description="Helical" evidence="6">
    <location>
        <begin position="15"/>
        <end position="36"/>
    </location>
</feature>
<evidence type="ECO:0000256" key="5">
    <source>
        <dbReference type="SAM" id="MobiDB-lite"/>
    </source>
</evidence>
<evidence type="ECO:0000256" key="3">
    <source>
        <dbReference type="ARBA" id="ARBA00022989"/>
    </source>
</evidence>
<feature type="transmembrane region" description="Helical" evidence="6">
    <location>
        <begin position="246"/>
        <end position="267"/>
    </location>
</feature>
<feature type="transmembrane region" description="Helical" evidence="6">
    <location>
        <begin position="154"/>
        <end position="177"/>
    </location>
</feature>
<feature type="transmembrane region" description="Helical" evidence="6">
    <location>
        <begin position="307"/>
        <end position="326"/>
    </location>
</feature>
<evidence type="ECO:0000256" key="4">
    <source>
        <dbReference type="ARBA" id="ARBA00023136"/>
    </source>
</evidence>
<gene>
    <name evidence="7" type="ORF">OG222_06420</name>
</gene>
<name>A0AAU1LNL8_9ACTN</name>
<proteinExistence type="predicted"/>
<reference evidence="7" key="1">
    <citation type="submission" date="2022-10" db="EMBL/GenBank/DDBJ databases">
        <title>The complete genomes of actinobacterial strains from the NBC collection.</title>
        <authorList>
            <person name="Joergensen T.S."/>
            <person name="Alvarez Arevalo M."/>
            <person name="Sterndorff E.B."/>
            <person name="Faurdal D."/>
            <person name="Vuksanovic O."/>
            <person name="Mourched A.-S."/>
            <person name="Charusanti P."/>
            <person name="Shaw S."/>
            <person name="Blin K."/>
            <person name="Weber T."/>
        </authorList>
    </citation>
    <scope>NUCLEOTIDE SEQUENCE</scope>
    <source>
        <strain evidence="7">NBC_00148</strain>
    </source>
</reference>
<dbReference type="AlphaFoldDB" id="A0AAU1LNL8"/>
<comment type="subcellular location">
    <subcellularLocation>
        <location evidence="1">Membrane</location>
        <topology evidence="1">Multi-pass membrane protein</topology>
    </subcellularLocation>
</comment>
<feature type="transmembrane region" description="Helical" evidence="6">
    <location>
        <begin position="218"/>
        <end position="239"/>
    </location>
</feature>